<name>A0A3M5INE0_PSEA0</name>
<sequence length="91" mass="10259">MNNSNINLAEKYLNELGNFKDSIKPIKGKTIHSIDNKVVRVKNEYTGEISNYSKTDLNEKLAFQMYIGLTPAEITEENAQSRAVEVLSLLP</sequence>
<organism evidence="1 2">
    <name type="scientific">Pseudomonas amygdali pv. mori</name>
    <dbReference type="NCBI Taxonomy" id="34065"/>
    <lineage>
        <taxon>Bacteria</taxon>
        <taxon>Pseudomonadati</taxon>
        <taxon>Pseudomonadota</taxon>
        <taxon>Gammaproteobacteria</taxon>
        <taxon>Pseudomonadales</taxon>
        <taxon>Pseudomonadaceae</taxon>
        <taxon>Pseudomonas</taxon>
        <taxon>Pseudomonas amygdali</taxon>
    </lineage>
</organism>
<gene>
    <name evidence="1" type="ORF">ALP52_00870</name>
</gene>
<evidence type="ECO:0000313" key="2">
    <source>
        <dbReference type="Proteomes" id="UP000276194"/>
    </source>
</evidence>
<protein>
    <submittedName>
        <fullName evidence="1">Uncharacterized protein</fullName>
    </submittedName>
</protein>
<accession>A0A3M5INE0</accession>
<dbReference type="RefSeq" id="WP_122323249.1">
    <property type="nucleotide sequence ID" value="NZ_RBTD01000455.1"/>
</dbReference>
<evidence type="ECO:0000313" key="1">
    <source>
        <dbReference type="EMBL" id="RMT12476.1"/>
    </source>
</evidence>
<reference evidence="1 2" key="1">
    <citation type="submission" date="2018-08" db="EMBL/GenBank/DDBJ databases">
        <title>Recombination of ecologically and evolutionarily significant loci maintains genetic cohesion in the Pseudomonas syringae species complex.</title>
        <authorList>
            <person name="Dillon M."/>
            <person name="Thakur S."/>
            <person name="Almeida R.N.D."/>
            <person name="Weir B.S."/>
            <person name="Guttman D.S."/>
        </authorList>
    </citation>
    <scope>NUCLEOTIDE SEQUENCE [LARGE SCALE GENOMIC DNA]</scope>
    <source>
        <strain evidence="1 2">ICMP 6941</strain>
    </source>
</reference>
<dbReference type="EMBL" id="RBTD01000455">
    <property type="protein sequence ID" value="RMT12476.1"/>
    <property type="molecule type" value="Genomic_DNA"/>
</dbReference>
<comment type="caution">
    <text evidence="1">The sequence shown here is derived from an EMBL/GenBank/DDBJ whole genome shotgun (WGS) entry which is preliminary data.</text>
</comment>
<dbReference type="AlphaFoldDB" id="A0A3M5INE0"/>
<dbReference type="Proteomes" id="UP000276194">
    <property type="component" value="Unassembled WGS sequence"/>
</dbReference>
<proteinExistence type="predicted"/>